<evidence type="ECO:0000256" key="4">
    <source>
        <dbReference type="ARBA" id="ARBA00022490"/>
    </source>
</evidence>
<evidence type="ECO:0000256" key="2">
    <source>
        <dbReference type="ARBA" id="ARBA00010305"/>
    </source>
</evidence>
<dbReference type="AlphaFoldDB" id="A0A4S2KB79"/>
<dbReference type="EMBL" id="QBLH01002874">
    <property type="protein sequence ID" value="TGZ46493.1"/>
    <property type="molecule type" value="Genomic_DNA"/>
</dbReference>
<comment type="similarity">
    <text evidence="2">Belongs to the KIF-binding protein family.</text>
</comment>
<dbReference type="Proteomes" id="UP000310200">
    <property type="component" value="Unassembled WGS sequence"/>
</dbReference>
<keyword evidence="7" id="KW-1185">Reference proteome</keyword>
<dbReference type="PANTHER" id="PTHR46321">
    <property type="entry name" value="KIF1-BINDING PROTEIN"/>
    <property type="match status" value="1"/>
</dbReference>
<proteinExistence type="inferred from homology"/>
<dbReference type="Pfam" id="PF12309">
    <property type="entry name" value="KBP_C"/>
    <property type="match status" value="1"/>
</dbReference>
<evidence type="ECO:0000256" key="3">
    <source>
        <dbReference type="ARBA" id="ARBA00016840"/>
    </source>
</evidence>
<evidence type="ECO:0000256" key="1">
    <source>
        <dbReference type="ARBA" id="ARBA00004245"/>
    </source>
</evidence>
<protein>
    <recommendedName>
        <fullName evidence="3">KIF-binding protein</fullName>
    </recommendedName>
</protein>
<dbReference type="STRING" id="300112.A0A4S2KB79"/>
<reference evidence="6 7" key="1">
    <citation type="journal article" date="2019" name="Philos. Trans. R. Soc. Lond., B, Biol. Sci.">
        <title>Ant behaviour and brain gene expression of defending hosts depend on the ecological success of the intruding social parasite.</title>
        <authorList>
            <person name="Kaur R."/>
            <person name="Stoldt M."/>
            <person name="Jongepier E."/>
            <person name="Feldmeyer B."/>
            <person name="Menzel F."/>
            <person name="Bornberg-Bauer E."/>
            <person name="Foitzik S."/>
        </authorList>
    </citation>
    <scope>NUCLEOTIDE SEQUENCE [LARGE SCALE GENOMIC DNA]</scope>
    <source>
        <tissue evidence="6">Whole body</tissue>
    </source>
</reference>
<comment type="subcellular location">
    <subcellularLocation>
        <location evidence="1">Cytoplasm</location>
        <location evidence="1">Cytoskeleton</location>
    </subcellularLocation>
</comment>
<dbReference type="PANTHER" id="PTHR46321:SF1">
    <property type="entry name" value="KIF-BINDING PROTEIN"/>
    <property type="match status" value="1"/>
</dbReference>
<organism evidence="6 7">
    <name type="scientific">Temnothorax longispinosus</name>
    <dbReference type="NCBI Taxonomy" id="300112"/>
    <lineage>
        <taxon>Eukaryota</taxon>
        <taxon>Metazoa</taxon>
        <taxon>Ecdysozoa</taxon>
        <taxon>Arthropoda</taxon>
        <taxon>Hexapoda</taxon>
        <taxon>Insecta</taxon>
        <taxon>Pterygota</taxon>
        <taxon>Neoptera</taxon>
        <taxon>Endopterygota</taxon>
        <taxon>Hymenoptera</taxon>
        <taxon>Apocrita</taxon>
        <taxon>Aculeata</taxon>
        <taxon>Formicoidea</taxon>
        <taxon>Formicidae</taxon>
        <taxon>Myrmicinae</taxon>
        <taxon>Temnothorax</taxon>
    </lineage>
</organism>
<dbReference type="InterPro" id="IPR022083">
    <property type="entry name" value="KBP"/>
</dbReference>
<sequence length="526" mass="61588">MLAFLRQTMERRREFLRFEAKPSESAESMDISEEFLEIVQLSFDAKELSKIGEPSKEKNKMINELQIRMDILLHNIDIQTDAKFDDVVVLAAAFYNLGLVYVNSKEDYELHIALNFFETCLHLLRNKELDRKAILTSIGALNEINSIFVKLEKNNYIFHTSKSPMELYLEYTKEDNYLDPIHIPIIVGIKEKVSSPRIILEELHFKSLCDIANQYLIQPENKHDGFITYMYNLLKKHLSEAISEGRQFREDCLNWVSTLFDISRYFLLNNRFAEARNHLATADYVIQRFSEETLKTINQQNEVSRLRFLYLSDSYDYVCGVSARSWGTYGVLLLRFWRGRFLQSKDKNCDVDNSKLEIKSWEDSSLLIFSDVEKETECITNQITHTRVLNLADAKSVFTKILNHLDAAKEYFTANTDIENYAKIMLDVSAAYKYLAGFEQGRDVQLKLHKRRVEFLKDVCKKFHTIIDTEFVTYKRVWCEVVIACSTVMDLMLEETYHDESKIMSKEVDRYAKLILGNIDLYLHVA</sequence>
<dbReference type="GO" id="GO:0005856">
    <property type="term" value="C:cytoskeleton"/>
    <property type="evidence" value="ECO:0007669"/>
    <property type="project" value="UniProtKB-SubCell"/>
</dbReference>
<keyword evidence="5" id="KW-0206">Cytoskeleton</keyword>
<name>A0A4S2KB79_9HYME</name>
<keyword evidence="4" id="KW-0963">Cytoplasm</keyword>
<evidence type="ECO:0000256" key="5">
    <source>
        <dbReference type="ARBA" id="ARBA00023212"/>
    </source>
</evidence>
<comment type="caution">
    <text evidence="6">The sequence shown here is derived from an EMBL/GenBank/DDBJ whole genome shotgun (WGS) entry which is preliminary data.</text>
</comment>
<evidence type="ECO:0000313" key="7">
    <source>
        <dbReference type="Proteomes" id="UP000310200"/>
    </source>
</evidence>
<accession>A0A4S2KB79</accession>
<gene>
    <name evidence="6" type="ORF">DBV15_10165</name>
</gene>
<evidence type="ECO:0000313" key="6">
    <source>
        <dbReference type="EMBL" id="TGZ46493.1"/>
    </source>
</evidence>